<reference evidence="7 8" key="1">
    <citation type="journal article" date="2019" name="Nat. Microbiol.">
        <title>Mediterranean grassland soil C-N compound turnover is dependent on rainfall and depth, and is mediated by genomically divergent microorganisms.</title>
        <authorList>
            <person name="Diamond S."/>
            <person name="Andeer P.F."/>
            <person name="Li Z."/>
            <person name="Crits-Christoph A."/>
            <person name="Burstein D."/>
            <person name="Anantharaman K."/>
            <person name="Lane K.R."/>
            <person name="Thomas B.C."/>
            <person name="Pan C."/>
            <person name="Northen T.R."/>
            <person name="Banfield J.F."/>
        </authorList>
    </citation>
    <scope>NUCLEOTIDE SEQUENCE [LARGE SCALE GENOMIC DNA]</scope>
    <source>
        <strain evidence="7">WS_11</strain>
    </source>
</reference>
<dbReference type="SUPFAM" id="SSF53448">
    <property type="entry name" value="Nucleotide-diphospho-sugar transferases"/>
    <property type="match status" value="1"/>
</dbReference>
<keyword evidence="5" id="KW-0472">Membrane</keyword>
<keyword evidence="3 7" id="KW-0808">Transferase</keyword>
<gene>
    <name evidence="7" type="ORF">E6K81_01490</name>
</gene>
<dbReference type="InterPro" id="IPR001173">
    <property type="entry name" value="Glyco_trans_2-like"/>
</dbReference>
<proteinExistence type="inferred from homology"/>
<keyword evidence="5" id="KW-1133">Transmembrane helix</keyword>
<accession>A0A538UDT0</accession>
<comment type="caution">
    <text evidence="7">The sequence shown here is derived from an EMBL/GenBank/DDBJ whole genome shotgun (WGS) entry which is preliminary data.</text>
</comment>
<dbReference type="Proteomes" id="UP000319771">
    <property type="component" value="Unassembled WGS sequence"/>
</dbReference>
<dbReference type="AlphaFoldDB" id="A0A538UDT0"/>
<feature type="domain" description="Glycosyltransferase 2-like" evidence="6">
    <location>
        <begin position="68"/>
        <end position="230"/>
    </location>
</feature>
<dbReference type="PANTHER" id="PTHR43630:SF1">
    <property type="entry name" value="POLY-BETA-1,6-N-ACETYL-D-GLUCOSAMINE SYNTHASE"/>
    <property type="match status" value="1"/>
</dbReference>
<dbReference type="Gene3D" id="3.90.550.10">
    <property type="entry name" value="Spore Coat Polysaccharide Biosynthesis Protein SpsA, Chain A"/>
    <property type="match status" value="1"/>
</dbReference>
<protein>
    <submittedName>
        <fullName evidence="7">Glycosyltransferase family 2 protein</fullName>
    </submittedName>
</protein>
<dbReference type="InterPro" id="IPR029044">
    <property type="entry name" value="Nucleotide-diphossugar_trans"/>
</dbReference>
<keyword evidence="5" id="KW-0812">Transmembrane</keyword>
<evidence type="ECO:0000256" key="4">
    <source>
        <dbReference type="SAM" id="MobiDB-lite"/>
    </source>
</evidence>
<feature type="region of interest" description="Disordered" evidence="4">
    <location>
        <begin position="1"/>
        <end position="23"/>
    </location>
</feature>
<evidence type="ECO:0000256" key="3">
    <source>
        <dbReference type="ARBA" id="ARBA00022679"/>
    </source>
</evidence>
<name>A0A538UDT0_UNCEI</name>
<keyword evidence="2" id="KW-0328">Glycosyltransferase</keyword>
<organism evidence="7 8">
    <name type="scientific">Eiseniibacteriota bacterium</name>
    <dbReference type="NCBI Taxonomy" id="2212470"/>
    <lineage>
        <taxon>Bacteria</taxon>
        <taxon>Candidatus Eiseniibacteriota</taxon>
    </lineage>
</organism>
<feature type="transmembrane region" description="Helical" evidence="5">
    <location>
        <begin position="304"/>
        <end position="331"/>
    </location>
</feature>
<sequence length="403" mass="44438">MASRLHARPPQARRVHSSARRSRSLPLSGALPVTVVSNAERHALVMPGIADRSRRAPDSQPALTVPVTVIVPAYNEAASIAATLHSLLAQTVTPAAIMVVDDGSTDGTGDIARALGVTVVRPPANTGSKAGAQTFALDLVRTPFTVAIDADTSLAPDGLERLLQAFDDPTVAAACGSVLPQRVRTLWERGRYVEYLFAFTFYKRIQEQYGAPMISSGCFSMYRSEALRRVGGWSTRTLAEDMDLTWTFYEHGYAVRFIDAAICYPLEPHDFTFMRRQLRRWSHGFVQNVRVHWRPLLDVPFLRSAVAVACWDAVIASVVYLLLLPILAIALRNPWLLLGYVIDVPAVLVPVLVGAAPRREVGRALASLPAFFVLRTVNAVFFLGAVWSEWVRGRSWHVYEKGH</sequence>
<evidence type="ECO:0000256" key="2">
    <source>
        <dbReference type="ARBA" id="ARBA00022676"/>
    </source>
</evidence>
<feature type="transmembrane region" description="Helical" evidence="5">
    <location>
        <begin position="337"/>
        <end position="356"/>
    </location>
</feature>
<evidence type="ECO:0000259" key="6">
    <source>
        <dbReference type="Pfam" id="PF00535"/>
    </source>
</evidence>
<dbReference type="Pfam" id="PF00535">
    <property type="entry name" value="Glycos_transf_2"/>
    <property type="match status" value="1"/>
</dbReference>
<evidence type="ECO:0000313" key="7">
    <source>
        <dbReference type="EMBL" id="TMQ74054.1"/>
    </source>
</evidence>
<evidence type="ECO:0000256" key="1">
    <source>
        <dbReference type="ARBA" id="ARBA00006739"/>
    </source>
</evidence>
<evidence type="ECO:0000313" key="8">
    <source>
        <dbReference type="Proteomes" id="UP000319771"/>
    </source>
</evidence>
<dbReference type="EMBL" id="VBPB01000018">
    <property type="protein sequence ID" value="TMQ74054.1"/>
    <property type="molecule type" value="Genomic_DNA"/>
</dbReference>
<dbReference type="GO" id="GO:0016757">
    <property type="term" value="F:glycosyltransferase activity"/>
    <property type="evidence" value="ECO:0007669"/>
    <property type="project" value="UniProtKB-KW"/>
</dbReference>
<dbReference type="PANTHER" id="PTHR43630">
    <property type="entry name" value="POLY-BETA-1,6-N-ACETYL-D-GLUCOSAMINE SYNTHASE"/>
    <property type="match status" value="1"/>
</dbReference>
<evidence type="ECO:0000256" key="5">
    <source>
        <dbReference type="SAM" id="Phobius"/>
    </source>
</evidence>
<comment type="similarity">
    <text evidence="1">Belongs to the glycosyltransferase 2 family.</text>
</comment>
<feature type="transmembrane region" description="Helical" evidence="5">
    <location>
        <begin position="368"/>
        <end position="387"/>
    </location>
</feature>
<dbReference type="CDD" id="cd06423">
    <property type="entry name" value="CESA_like"/>
    <property type="match status" value="1"/>
</dbReference>